<proteinExistence type="predicted"/>
<gene>
    <name evidence="1" type="ORF">PAAG_11797</name>
</gene>
<dbReference type="EMBL" id="KN294001">
    <property type="protein sequence ID" value="KGQ01449.1"/>
    <property type="molecule type" value="Genomic_DNA"/>
</dbReference>
<dbReference type="RefSeq" id="XP_015702971.1">
    <property type="nucleotide sequence ID" value="XM_015847379.1"/>
</dbReference>
<dbReference type="OrthoDB" id="4177029at2759"/>
<name>A0A0A2VKM7_PARBA</name>
<keyword evidence="2" id="KW-1185">Reference proteome</keyword>
<protein>
    <submittedName>
        <fullName evidence="1">Uncharacterized protein</fullName>
    </submittedName>
</protein>
<organism evidence="1 2">
    <name type="scientific">Paracoccidioides lutzii (strain ATCC MYA-826 / Pb01)</name>
    <name type="common">Paracoccidioides brasiliensis</name>
    <dbReference type="NCBI Taxonomy" id="502779"/>
    <lineage>
        <taxon>Eukaryota</taxon>
        <taxon>Fungi</taxon>
        <taxon>Dikarya</taxon>
        <taxon>Ascomycota</taxon>
        <taxon>Pezizomycotina</taxon>
        <taxon>Eurotiomycetes</taxon>
        <taxon>Eurotiomycetidae</taxon>
        <taxon>Onygenales</taxon>
        <taxon>Ajellomycetaceae</taxon>
        <taxon>Paracoccidioides</taxon>
    </lineage>
</organism>
<evidence type="ECO:0000313" key="2">
    <source>
        <dbReference type="Proteomes" id="UP000002059"/>
    </source>
</evidence>
<sequence>MERLPSANFTYRPFASPDPPVPSVMKRFLENFHAGIHSSTDLYICCICGDGPKVFQNQGRSAIIESSTYLQLCFAFSAMCYDFDDLAIEHAIFILDMDGDFCFRFLSYLLIGH</sequence>
<dbReference type="VEuPathDB" id="FungiDB:PAAG_11797"/>
<dbReference type="KEGG" id="pbl:PAAG_11797"/>
<dbReference type="GeneID" id="26970674"/>
<dbReference type="eggNOG" id="ENOG502RPE7">
    <property type="taxonomic scope" value="Eukaryota"/>
</dbReference>
<dbReference type="AlphaFoldDB" id="A0A0A2VKM7"/>
<accession>A0A0A2VKM7</accession>
<reference evidence="1 2" key="1">
    <citation type="journal article" date="2011" name="PLoS Genet.">
        <title>Comparative genomic analysis of human fungal pathogens causing paracoccidioidomycosis.</title>
        <authorList>
            <person name="Desjardins C.A."/>
            <person name="Champion M.D."/>
            <person name="Holder J.W."/>
            <person name="Muszewska A."/>
            <person name="Goldberg J."/>
            <person name="Bailao A.M."/>
            <person name="Brigido M.M."/>
            <person name="Ferreira M.E."/>
            <person name="Garcia A.M."/>
            <person name="Grynberg M."/>
            <person name="Gujja S."/>
            <person name="Heiman D.I."/>
            <person name="Henn M.R."/>
            <person name="Kodira C.D."/>
            <person name="Leon-Narvaez H."/>
            <person name="Longo L.V."/>
            <person name="Ma L.J."/>
            <person name="Malavazi I."/>
            <person name="Matsuo A.L."/>
            <person name="Morais F.V."/>
            <person name="Pereira M."/>
            <person name="Rodriguez-Brito S."/>
            <person name="Sakthikumar S."/>
            <person name="Salem-Izacc S.M."/>
            <person name="Sykes S.M."/>
            <person name="Teixeira M.M."/>
            <person name="Vallejo M.C."/>
            <person name="Walter M.E."/>
            <person name="Yandava C."/>
            <person name="Young S."/>
            <person name="Zeng Q."/>
            <person name="Zucker J."/>
            <person name="Felipe M.S."/>
            <person name="Goldman G.H."/>
            <person name="Haas B.J."/>
            <person name="McEwen J.G."/>
            <person name="Nino-Vega G."/>
            <person name="Puccia R."/>
            <person name="San-Blas G."/>
            <person name="Soares C.M."/>
            <person name="Birren B.W."/>
            <person name="Cuomo C.A."/>
        </authorList>
    </citation>
    <scope>NUCLEOTIDE SEQUENCE [LARGE SCALE GENOMIC DNA]</scope>
    <source>
        <strain evidence="2">ATCC MYA-826 / Pb01</strain>
    </source>
</reference>
<dbReference type="HOGENOM" id="CLU_2134261_0_0_1"/>
<evidence type="ECO:0000313" key="1">
    <source>
        <dbReference type="EMBL" id="KGQ01449.1"/>
    </source>
</evidence>
<dbReference type="Proteomes" id="UP000002059">
    <property type="component" value="Partially assembled WGS sequence"/>
</dbReference>